<dbReference type="EMBL" id="GBRH01265191">
    <property type="protein sequence ID" value="JAD32704.1"/>
    <property type="molecule type" value="Transcribed_RNA"/>
</dbReference>
<sequence>MIMHPYILKAGPKLGVGNVCTKIYLKGREQRSL</sequence>
<reference evidence="1" key="1">
    <citation type="submission" date="2014-09" db="EMBL/GenBank/DDBJ databases">
        <authorList>
            <person name="Magalhaes I.L.F."/>
            <person name="Oliveira U."/>
            <person name="Santos F.R."/>
            <person name="Vidigal T.H.D.A."/>
            <person name="Brescovit A.D."/>
            <person name="Santos A.J."/>
        </authorList>
    </citation>
    <scope>NUCLEOTIDE SEQUENCE</scope>
    <source>
        <tissue evidence="1">Shoot tissue taken approximately 20 cm above the soil surface</tissue>
    </source>
</reference>
<protein>
    <submittedName>
        <fullName evidence="1">Uncharacterized protein</fullName>
    </submittedName>
</protein>
<accession>A0A0A8YZX6</accession>
<dbReference type="AlphaFoldDB" id="A0A0A8YZX6"/>
<evidence type="ECO:0000313" key="1">
    <source>
        <dbReference type="EMBL" id="JAD32704.1"/>
    </source>
</evidence>
<organism evidence="1">
    <name type="scientific">Arundo donax</name>
    <name type="common">Giant reed</name>
    <name type="synonym">Donax arundinaceus</name>
    <dbReference type="NCBI Taxonomy" id="35708"/>
    <lineage>
        <taxon>Eukaryota</taxon>
        <taxon>Viridiplantae</taxon>
        <taxon>Streptophyta</taxon>
        <taxon>Embryophyta</taxon>
        <taxon>Tracheophyta</taxon>
        <taxon>Spermatophyta</taxon>
        <taxon>Magnoliopsida</taxon>
        <taxon>Liliopsida</taxon>
        <taxon>Poales</taxon>
        <taxon>Poaceae</taxon>
        <taxon>PACMAD clade</taxon>
        <taxon>Arundinoideae</taxon>
        <taxon>Arundineae</taxon>
        <taxon>Arundo</taxon>
    </lineage>
</organism>
<proteinExistence type="predicted"/>
<reference evidence="1" key="2">
    <citation type="journal article" date="2015" name="Data Brief">
        <title>Shoot transcriptome of the giant reed, Arundo donax.</title>
        <authorList>
            <person name="Barrero R.A."/>
            <person name="Guerrero F.D."/>
            <person name="Moolhuijzen P."/>
            <person name="Goolsby J.A."/>
            <person name="Tidwell J."/>
            <person name="Bellgard S.E."/>
            <person name="Bellgard M.I."/>
        </authorList>
    </citation>
    <scope>NUCLEOTIDE SEQUENCE</scope>
    <source>
        <tissue evidence="1">Shoot tissue taken approximately 20 cm above the soil surface</tissue>
    </source>
</reference>
<name>A0A0A8YZX6_ARUDO</name>